<proteinExistence type="predicted"/>
<evidence type="ECO:0000313" key="2">
    <source>
        <dbReference type="Proteomes" id="UP000045285"/>
    </source>
</evidence>
<gene>
    <name evidence="1" type="ORF">MPL3356_100002</name>
</gene>
<sequence>MIEIADRHALARAKAGEAAVAKILPGDRADAIYLYCRSLGEHDGAVDFTARMLAPFDGLPEDPAIGSATAAT</sequence>
<dbReference type="Proteomes" id="UP000045285">
    <property type="component" value="Unassembled WGS sequence"/>
</dbReference>
<name>A0A090DDL9_MESPL</name>
<evidence type="ECO:0000313" key="1">
    <source>
        <dbReference type="EMBL" id="CDX11438.1"/>
    </source>
</evidence>
<dbReference type="AlphaFoldDB" id="A0A090DDL9"/>
<reference evidence="2" key="1">
    <citation type="submission" date="2014-08" db="EMBL/GenBank/DDBJ databases">
        <authorList>
            <person name="Moulin L."/>
        </authorList>
    </citation>
    <scope>NUCLEOTIDE SEQUENCE [LARGE SCALE GENOMIC DNA]</scope>
</reference>
<protein>
    <submittedName>
        <fullName evidence="1">Uncharacterized protein</fullName>
    </submittedName>
</protein>
<dbReference type="Gene3D" id="3.10.310.10">
    <property type="entry name" value="Diaminopimelate Epimerase, Chain A, domain 1"/>
    <property type="match status" value="1"/>
</dbReference>
<organism evidence="1 2">
    <name type="scientific">Mesorhizobium plurifarium</name>
    <dbReference type="NCBI Taxonomy" id="69974"/>
    <lineage>
        <taxon>Bacteria</taxon>
        <taxon>Pseudomonadati</taxon>
        <taxon>Pseudomonadota</taxon>
        <taxon>Alphaproteobacteria</taxon>
        <taxon>Hyphomicrobiales</taxon>
        <taxon>Phyllobacteriaceae</taxon>
        <taxon>Mesorhizobium</taxon>
    </lineage>
</organism>
<dbReference type="EMBL" id="CCMZ01000002">
    <property type="protein sequence ID" value="CDX11438.1"/>
    <property type="molecule type" value="Genomic_DNA"/>
</dbReference>
<dbReference type="SUPFAM" id="SSF54506">
    <property type="entry name" value="Diaminopimelate epimerase-like"/>
    <property type="match status" value="1"/>
</dbReference>
<accession>A0A090DDL9</accession>
<keyword evidence="2" id="KW-1185">Reference proteome</keyword>